<gene>
    <name evidence="2" type="ORF">KK1_001141</name>
</gene>
<sequence>MLLTWLQSTLSKSILSCVIGSVHSYQVWDKVHEYFHTQTKARARQLRTDLCSTTLDGQSMRDFLTQIKTIADELAGVGNPMSLEYVDVVLEGLPQEYAPVVSVIESKFVTPPIAEVEALLLAPLLELGRWILLCFHRRRGSVVWLPKRWHWLLSQLSNRVRCRLKLLTGLLW</sequence>
<dbReference type="AlphaFoldDB" id="A0A151SJG1"/>
<dbReference type="PANTHER" id="PTHR47481">
    <property type="match status" value="1"/>
</dbReference>
<feature type="signal peptide" evidence="1">
    <location>
        <begin position="1"/>
        <end position="24"/>
    </location>
</feature>
<evidence type="ECO:0000256" key="1">
    <source>
        <dbReference type="SAM" id="SignalP"/>
    </source>
</evidence>
<name>A0A151SJG1_CAJCA</name>
<dbReference type="EMBL" id="CM003613">
    <property type="protein sequence ID" value="KYP54940.1"/>
    <property type="molecule type" value="Genomic_DNA"/>
</dbReference>
<evidence type="ECO:0000313" key="3">
    <source>
        <dbReference type="Proteomes" id="UP000075243"/>
    </source>
</evidence>
<proteinExistence type="predicted"/>
<keyword evidence="3" id="KW-1185">Reference proteome</keyword>
<reference evidence="2 3" key="1">
    <citation type="journal article" date="2012" name="Nat. Biotechnol.">
        <title>Draft genome sequence of pigeonpea (Cajanus cajan), an orphan legume crop of resource-poor farmers.</title>
        <authorList>
            <person name="Varshney R.K."/>
            <person name="Chen W."/>
            <person name="Li Y."/>
            <person name="Bharti A.K."/>
            <person name="Saxena R.K."/>
            <person name="Schlueter J.A."/>
            <person name="Donoghue M.T."/>
            <person name="Azam S."/>
            <person name="Fan G."/>
            <person name="Whaley A.M."/>
            <person name="Farmer A.D."/>
            <person name="Sheridan J."/>
            <person name="Iwata A."/>
            <person name="Tuteja R."/>
            <person name="Penmetsa R.V."/>
            <person name="Wu W."/>
            <person name="Upadhyaya H.D."/>
            <person name="Yang S.P."/>
            <person name="Shah T."/>
            <person name="Saxena K.B."/>
            <person name="Michael T."/>
            <person name="McCombie W.R."/>
            <person name="Yang B."/>
            <person name="Zhang G."/>
            <person name="Yang H."/>
            <person name="Wang J."/>
            <person name="Spillane C."/>
            <person name="Cook D.R."/>
            <person name="May G.D."/>
            <person name="Xu X."/>
            <person name="Jackson S.A."/>
        </authorList>
    </citation>
    <scope>NUCLEOTIDE SEQUENCE [LARGE SCALE GENOMIC DNA]</scope>
    <source>
        <strain evidence="3">cv. Asha</strain>
    </source>
</reference>
<dbReference type="Gramene" id="C.cajan_01112.t">
    <property type="protein sequence ID" value="C.cajan_01112.t.cds1"/>
    <property type="gene ID" value="C.cajan_01112"/>
</dbReference>
<evidence type="ECO:0008006" key="4">
    <source>
        <dbReference type="Google" id="ProtNLM"/>
    </source>
</evidence>
<keyword evidence="1" id="KW-0732">Signal</keyword>
<organism evidence="2 3">
    <name type="scientific">Cajanus cajan</name>
    <name type="common">Pigeon pea</name>
    <name type="synonym">Cajanus indicus</name>
    <dbReference type="NCBI Taxonomy" id="3821"/>
    <lineage>
        <taxon>Eukaryota</taxon>
        <taxon>Viridiplantae</taxon>
        <taxon>Streptophyta</taxon>
        <taxon>Embryophyta</taxon>
        <taxon>Tracheophyta</taxon>
        <taxon>Spermatophyta</taxon>
        <taxon>Magnoliopsida</taxon>
        <taxon>eudicotyledons</taxon>
        <taxon>Gunneridae</taxon>
        <taxon>Pentapetalae</taxon>
        <taxon>rosids</taxon>
        <taxon>fabids</taxon>
        <taxon>Fabales</taxon>
        <taxon>Fabaceae</taxon>
        <taxon>Papilionoideae</taxon>
        <taxon>50 kb inversion clade</taxon>
        <taxon>NPAAA clade</taxon>
        <taxon>indigoferoid/millettioid clade</taxon>
        <taxon>Phaseoleae</taxon>
        <taxon>Cajanus</taxon>
    </lineage>
</organism>
<dbReference type="Pfam" id="PF14223">
    <property type="entry name" value="Retrotran_gag_2"/>
    <property type="match status" value="1"/>
</dbReference>
<accession>A0A151SJG1</accession>
<evidence type="ECO:0000313" key="2">
    <source>
        <dbReference type="EMBL" id="KYP54940.1"/>
    </source>
</evidence>
<protein>
    <recommendedName>
        <fullName evidence="4">Retrovirus-related Pol polyprotein from transposon TNT 1-94</fullName>
    </recommendedName>
</protein>
<dbReference type="PANTHER" id="PTHR47481:SF30">
    <property type="entry name" value="CCHC-TYPE DOMAIN-CONTAINING PROTEIN"/>
    <property type="match status" value="1"/>
</dbReference>
<dbReference type="Proteomes" id="UP000075243">
    <property type="component" value="Chromosome 11"/>
</dbReference>
<feature type="chain" id="PRO_5007588566" description="Retrovirus-related Pol polyprotein from transposon TNT 1-94" evidence="1">
    <location>
        <begin position="25"/>
        <end position="172"/>
    </location>
</feature>